<sequence>MSIRVAIIGAGVSGLACAARLARAGVSVRIFDKSHAPGGRCATRQWRWSGALGGRGPAAPVASSPANVPPARNDDVEAVIPVDHGAPFFTCPSPSFRAAIETLDATGAINVRSLPSTAVVDAAGTVVPPPPGGRRFVDGGNRRLGEALAAAAAAAGDVTIVYGTRIEDGAVAAGADNGTGCVGGVGSCLPGGPYTVVVVTPPGQQAAALLDAPPTAGVSYATTLTVVLAVAGPPPTGSDRVFLRRTPAHPVLTFSTCEAVKAAGESPPASDDGAMTVYVGHAGGLPSAAPAAAAWADSHFDGPTNAWAPALVAAVADVWGLGSAPQVSGTFSHRWRYARAVTAAGTGASLVGKGEGPFRVAGRWGVYTCGDGVGTCAATSEEEDVWATAEAAIDSAYMSGVGCANAVLEDAAGLRGLGGG</sequence>
<accession>A0ACC3BVE4</accession>
<reference evidence="1" key="1">
    <citation type="submission" date="2019-11" db="EMBL/GenBank/DDBJ databases">
        <title>Nori genome reveals adaptations in red seaweeds to the harsh intertidal environment.</title>
        <authorList>
            <person name="Wang D."/>
            <person name="Mao Y."/>
        </authorList>
    </citation>
    <scope>NUCLEOTIDE SEQUENCE</scope>
    <source>
        <tissue evidence="1">Gametophyte</tissue>
    </source>
</reference>
<comment type="caution">
    <text evidence="1">The sequence shown here is derived from an EMBL/GenBank/DDBJ whole genome shotgun (WGS) entry which is preliminary data.</text>
</comment>
<name>A0ACC3BVE4_PYRYE</name>
<keyword evidence="2" id="KW-1185">Reference proteome</keyword>
<proteinExistence type="predicted"/>
<organism evidence="1 2">
    <name type="scientific">Pyropia yezoensis</name>
    <name type="common">Susabi-nori</name>
    <name type="synonym">Porphyra yezoensis</name>
    <dbReference type="NCBI Taxonomy" id="2788"/>
    <lineage>
        <taxon>Eukaryota</taxon>
        <taxon>Rhodophyta</taxon>
        <taxon>Bangiophyceae</taxon>
        <taxon>Bangiales</taxon>
        <taxon>Bangiaceae</taxon>
        <taxon>Pyropia</taxon>
    </lineage>
</organism>
<gene>
    <name evidence="1" type="ORF">I4F81_004265</name>
</gene>
<evidence type="ECO:0000313" key="1">
    <source>
        <dbReference type="EMBL" id="KAK1861684.1"/>
    </source>
</evidence>
<dbReference type="EMBL" id="CM020618">
    <property type="protein sequence ID" value="KAK1861684.1"/>
    <property type="molecule type" value="Genomic_DNA"/>
</dbReference>
<dbReference type="Proteomes" id="UP000798662">
    <property type="component" value="Chromosome 1"/>
</dbReference>
<protein>
    <submittedName>
        <fullName evidence="1">Uncharacterized protein</fullName>
    </submittedName>
</protein>
<evidence type="ECO:0000313" key="2">
    <source>
        <dbReference type="Proteomes" id="UP000798662"/>
    </source>
</evidence>